<organism evidence="1 2">
    <name type="scientific">Apis cerana cerana</name>
    <name type="common">Oriental honeybee</name>
    <dbReference type="NCBI Taxonomy" id="94128"/>
    <lineage>
        <taxon>Eukaryota</taxon>
        <taxon>Metazoa</taxon>
        <taxon>Ecdysozoa</taxon>
        <taxon>Arthropoda</taxon>
        <taxon>Hexapoda</taxon>
        <taxon>Insecta</taxon>
        <taxon>Pterygota</taxon>
        <taxon>Neoptera</taxon>
        <taxon>Endopterygota</taxon>
        <taxon>Hymenoptera</taxon>
        <taxon>Apocrita</taxon>
        <taxon>Aculeata</taxon>
        <taxon>Apoidea</taxon>
        <taxon>Anthophila</taxon>
        <taxon>Apidae</taxon>
        <taxon>Apis</taxon>
    </lineage>
</organism>
<keyword evidence="2" id="KW-1185">Reference proteome</keyword>
<dbReference type="EMBL" id="KZ288250">
    <property type="protein sequence ID" value="PBC31065.1"/>
    <property type="molecule type" value="Genomic_DNA"/>
</dbReference>
<protein>
    <submittedName>
        <fullName evidence="1">Uncharacterized protein</fullName>
    </submittedName>
</protein>
<name>A0A2A3EH14_APICC</name>
<sequence>MEGKALVVLELSASGSKRLPVSLYGSLIGASYVITSNFHRDEIRVPKQLKKVLVDHRSLLHRSTYKVFYKTFIT</sequence>
<evidence type="ECO:0000313" key="2">
    <source>
        <dbReference type="Proteomes" id="UP000242457"/>
    </source>
</evidence>
<accession>A0A2A3EH14</accession>
<dbReference type="Proteomes" id="UP000242457">
    <property type="component" value="Unassembled WGS sequence"/>
</dbReference>
<reference evidence="1 2" key="1">
    <citation type="submission" date="2014-07" db="EMBL/GenBank/DDBJ databases">
        <title>Genomic and transcriptomic analysis on Apis cerana provide comprehensive insights into honey bee biology.</title>
        <authorList>
            <person name="Diao Q."/>
            <person name="Sun L."/>
            <person name="Zheng H."/>
            <person name="Zheng H."/>
            <person name="Xu S."/>
            <person name="Wang S."/>
            <person name="Zeng Z."/>
            <person name="Hu F."/>
            <person name="Su S."/>
            <person name="Wu J."/>
        </authorList>
    </citation>
    <scope>NUCLEOTIDE SEQUENCE [LARGE SCALE GENOMIC DNA]</scope>
    <source>
        <tissue evidence="1">Pupae without intestine</tissue>
    </source>
</reference>
<gene>
    <name evidence="1" type="ORF">APICC_02548</name>
</gene>
<proteinExistence type="predicted"/>
<dbReference type="AlphaFoldDB" id="A0A2A3EH14"/>
<evidence type="ECO:0000313" key="1">
    <source>
        <dbReference type="EMBL" id="PBC31065.1"/>
    </source>
</evidence>